<dbReference type="GO" id="GO:0043772">
    <property type="term" value="F:acyl-phosphate glycerol-3-phosphate acyltransferase activity"/>
    <property type="evidence" value="ECO:0007669"/>
    <property type="project" value="UniProtKB-UniRule"/>
</dbReference>
<dbReference type="SMART" id="SM01207">
    <property type="entry name" value="G3P_acyltransf"/>
    <property type="match status" value="1"/>
</dbReference>
<evidence type="ECO:0000256" key="4">
    <source>
        <dbReference type="ARBA" id="ARBA00022692"/>
    </source>
</evidence>
<keyword evidence="11" id="KW-0012">Acyltransferase</keyword>
<proteinExistence type="inferred from homology"/>
<evidence type="ECO:0000256" key="2">
    <source>
        <dbReference type="ARBA" id="ARBA00022516"/>
    </source>
</evidence>
<comment type="subcellular location">
    <subcellularLocation>
        <location evidence="10">Cell membrane</location>
        <topology evidence="10">Multi-pass membrane protein</topology>
    </subcellularLocation>
</comment>
<keyword evidence="2 10" id="KW-0444">Lipid biosynthesis</keyword>
<dbReference type="EMBL" id="SOJT01000184">
    <property type="protein sequence ID" value="TET27479.1"/>
    <property type="molecule type" value="Genomic_DNA"/>
</dbReference>
<evidence type="ECO:0000313" key="11">
    <source>
        <dbReference type="EMBL" id="TET27479.1"/>
    </source>
</evidence>
<dbReference type="PANTHER" id="PTHR30309">
    <property type="entry name" value="INNER MEMBRANE PROTEIN YGIH"/>
    <property type="match status" value="1"/>
</dbReference>
<dbReference type="AlphaFoldDB" id="A0A523TBZ8"/>
<keyword evidence="8 10" id="KW-0594">Phospholipid biosynthesis</keyword>
<feature type="transmembrane region" description="Helical" evidence="10">
    <location>
        <begin position="55"/>
        <end position="79"/>
    </location>
</feature>
<dbReference type="Pfam" id="PF02660">
    <property type="entry name" value="G3P_acyltransf"/>
    <property type="match status" value="1"/>
</dbReference>
<comment type="function">
    <text evidence="10">Catalyzes the transfer of an acyl group from acyl-phosphate (acyl-PO(4)) to glycerol-3-phosphate (G3P) to form lysophosphatidic acid (LPA). This enzyme utilizes acyl-phosphate as fatty acyl donor, but not acyl-CoA or acyl-ACP.</text>
</comment>
<dbReference type="GO" id="GO:0005886">
    <property type="term" value="C:plasma membrane"/>
    <property type="evidence" value="ECO:0007669"/>
    <property type="project" value="UniProtKB-SubCell"/>
</dbReference>
<dbReference type="GO" id="GO:0008654">
    <property type="term" value="P:phospholipid biosynthetic process"/>
    <property type="evidence" value="ECO:0007669"/>
    <property type="project" value="UniProtKB-UniRule"/>
</dbReference>
<evidence type="ECO:0000256" key="5">
    <source>
        <dbReference type="ARBA" id="ARBA00022989"/>
    </source>
</evidence>
<dbReference type="Proteomes" id="UP000316517">
    <property type="component" value="Unassembled WGS sequence"/>
</dbReference>
<evidence type="ECO:0000256" key="7">
    <source>
        <dbReference type="ARBA" id="ARBA00023136"/>
    </source>
</evidence>
<evidence type="ECO:0000256" key="3">
    <source>
        <dbReference type="ARBA" id="ARBA00022679"/>
    </source>
</evidence>
<comment type="caution">
    <text evidence="11">The sequence shown here is derived from an EMBL/GenBank/DDBJ whole genome shotgun (WGS) entry which is preliminary data.</text>
</comment>
<comment type="catalytic activity">
    <reaction evidence="10">
        <text>an acyl phosphate + sn-glycerol 3-phosphate = a 1-acyl-sn-glycero-3-phosphate + phosphate</text>
        <dbReference type="Rhea" id="RHEA:34075"/>
        <dbReference type="ChEBI" id="CHEBI:43474"/>
        <dbReference type="ChEBI" id="CHEBI:57597"/>
        <dbReference type="ChEBI" id="CHEBI:57970"/>
        <dbReference type="ChEBI" id="CHEBI:59918"/>
        <dbReference type="EC" id="2.3.1.275"/>
    </reaction>
</comment>
<evidence type="ECO:0000256" key="8">
    <source>
        <dbReference type="ARBA" id="ARBA00023209"/>
    </source>
</evidence>
<feature type="transmembrane region" description="Helical" evidence="10">
    <location>
        <begin position="6"/>
        <end position="24"/>
    </location>
</feature>
<keyword evidence="5 10" id="KW-1133">Transmembrane helix</keyword>
<evidence type="ECO:0000256" key="6">
    <source>
        <dbReference type="ARBA" id="ARBA00023098"/>
    </source>
</evidence>
<evidence type="ECO:0000256" key="9">
    <source>
        <dbReference type="ARBA" id="ARBA00023264"/>
    </source>
</evidence>
<keyword evidence="1 10" id="KW-1003">Cell membrane</keyword>
<dbReference type="UniPathway" id="UPA00085"/>
<sequence>MFYLFFTIAVGYLLGSIPCGYLVVKAMRGIDVRNFGSGNIGMTNVQRILGSSSALLVLVGDMGKGALSVYLGVLLAPFAHMSPQVMGGMAGITSIIGHNWPVFLKFKGGKGVAISAGVFLTLTPFPLMLSALVMALVVGLTRYVSLGSITAAGALPFFIWFWMKGGSFYLVLSALAASLILLRHRSNLRRLLRGEERRLGKRLKIGTDKG</sequence>
<dbReference type="PANTHER" id="PTHR30309:SF0">
    <property type="entry name" value="GLYCEROL-3-PHOSPHATE ACYLTRANSFERASE-RELATED"/>
    <property type="match status" value="1"/>
</dbReference>
<dbReference type="InterPro" id="IPR003811">
    <property type="entry name" value="G3P_acylTferase_PlsY"/>
</dbReference>
<evidence type="ECO:0000313" key="12">
    <source>
        <dbReference type="Proteomes" id="UP000316517"/>
    </source>
</evidence>
<keyword evidence="9 10" id="KW-1208">Phospholipid metabolism</keyword>
<comment type="subunit">
    <text evidence="10">Probably interacts with PlsX.</text>
</comment>
<name>A0A523TBZ8_UNCAE</name>
<dbReference type="EC" id="2.3.1.275" evidence="10"/>
<feature type="transmembrane region" description="Helical" evidence="10">
    <location>
        <begin position="159"/>
        <end position="182"/>
    </location>
</feature>
<organism evidence="11 12">
    <name type="scientific">Aerophobetes bacterium</name>
    <dbReference type="NCBI Taxonomy" id="2030807"/>
    <lineage>
        <taxon>Bacteria</taxon>
        <taxon>Candidatus Aerophobota</taxon>
    </lineage>
</organism>
<dbReference type="NCBIfam" id="TIGR00023">
    <property type="entry name" value="glycerol-3-phosphate 1-O-acyltransferase PlsY"/>
    <property type="match status" value="1"/>
</dbReference>
<comment type="pathway">
    <text evidence="10">Lipid metabolism; phospholipid metabolism.</text>
</comment>
<protein>
    <recommendedName>
        <fullName evidence="10">Glycerol-3-phosphate acyltransferase</fullName>
    </recommendedName>
    <alternativeName>
        <fullName evidence="10">Acyl-PO4 G3P acyltransferase</fullName>
    </alternativeName>
    <alternativeName>
        <fullName evidence="10">Acyl-phosphate--glycerol-3-phosphate acyltransferase</fullName>
    </alternativeName>
    <alternativeName>
        <fullName evidence="10">G3P acyltransferase</fullName>
        <shortName evidence="10">GPAT</shortName>
        <ecNumber evidence="10">2.3.1.275</ecNumber>
    </alternativeName>
    <alternativeName>
        <fullName evidence="10">Lysophosphatidic acid synthase</fullName>
        <shortName evidence="10">LPA synthase</shortName>
    </alternativeName>
</protein>
<reference evidence="11 12" key="1">
    <citation type="submission" date="2019-03" db="EMBL/GenBank/DDBJ databases">
        <title>Metabolic potential of uncultured bacteria and archaea associated with petroleum seepage in deep-sea sediments.</title>
        <authorList>
            <person name="Dong X."/>
            <person name="Hubert C."/>
        </authorList>
    </citation>
    <scope>NUCLEOTIDE SEQUENCE [LARGE SCALE GENOMIC DNA]</scope>
    <source>
        <strain evidence="11">E44_bin3</strain>
    </source>
</reference>
<feature type="transmembrane region" description="Helical" evidence="10">
    <location>
        <begin position="85"/>
        <end position="104"/>
    </location>
</feature>
<keyword evidence="4 10" id="KW-0812">Transmembrane</keyword>
<gene>
    <name evidence="10 11" type="primary">plsY</name>
    <name evidence="11" type="ORF">E3J68_04225</name>
</gene>
<evidence type="ECO:0000256" key="1">
    <source>
        <dbReference type="ARBA" id="ARBA00022475"/>
    </source>
</evidence>
<feature type="transmembrane region" description="Helical" evidence="10">
    <location>
        <begin position="116"/>
        <end position="139"/>
    </location>
</feature>
<keyword evidence="7 10" id="KW-0472">Membrane</keyword>
<keyword evidence="3 10" id="KW-0808">Transferase</keyword>
<keyword evidence="6 10" id="KW-0443">Lipid metabolism</keyword>
<accession>A0A523TBZ8</accession>
<evidence type="ECO:0000256" key="10">
    <source>
        <dbReference type="HAMAP-Rule" id="MF_01043"/>
    </source>
</evidence>
<dbReference type="HAMAP" id="MF_01043">
    <property type="entry name" value="PlsY"/>
    <property type="match status" value="1"/>
</dbReference>
<comment type="similarity">
    <text evidence="10">Belongs to the PlsY family.</text>
</comment>